<protein>
    <submittedName>
        <fullName evidence="3">Glycosyl transferase family 2</fullName>
    </submittedName>
</protein>
<evidence type="ECO:0000313" key="4">
    <source>
        <dbReference type="Proteomes" id="UP000215145"/>
    </source>
</evidence>
<dbReference type="PANTHER" id="PTHR43179:SF7">
    <property type="entry name" value="RHAMNOSYLTRANSFERASE WBBL"/>
    <property type="match status" value="1"/>
</dbReference>
<name>A0A229P4D6_9BACL</name>
<dbReference type="EMBL" id="NMUQ01000001">
    <property type="protein sequence ID" value="OXM17112.1"/>
    <property type="molecule type" value="Genomic_DNA"/>
</dbReference>
<dbReference type="CDD" id="cd04186">
    <property type="entry name" value="GT_2_like_c"/>
    <property type="match status" value="1"/>
</dbReference>
<dbReference type="InterPro" id="IPR029044">
    <property type="entry name" value="Nucleotide-diphossugar_trans"/>
</dbReference>
<evidence type="ECO:0000259" key="2">
    <source>
        <dbReference type="Pfam" id="PF00535"/>
    </source>
</evidence>
<gene>
    <name evidence="3" type="ORF">CGZ75_10945</name>
</gene>
<dbReference type="PANTHER" id="PTHR43179">
    <property type="entry name" value="RHAMNOSYLTRANSFERASE WBBL"/>
    <property type="match status" value="1"/>
</dbReference>
<feature type="region of interest" description="Disordered" evidence="1">
    <location>
        <begin position="1"/>
        <end position="29"/>
    </location>
</feature>
<comment type="caution">
    <text evidence="3">The sequence shown here is derived from an EMBL/GenBank/DDBJ whole genome shotgun (WGS) entry which is preliminary data.</text>
</comment>
<dbReference type="Proteomes" id="UP000215145">
    <property type="component" value="Unassembled WGS sequence"/>
</dbReference>
<dbReference type="Pfam" id="PF00535">
    <property type="entry name" value="Glycos_transf_2"/>
    <property type="match status" value="1"/>
</dbReference>
<dbReference type="SUPFAM" id="SSF53448">
    <property type="entry name" value="Nucleotide-diphospho-sugar transferases"/>
    <property type="match status" value="1"/>
</dbReference>
<sequence>MAVKEGGVGMRSAKRAKRRPSEADKQQYKQGLRDGYVQGQEAGRQAFGVPWLGTSIIIPTFDKCDYLSQCIDSILAHTPEPYEIIVVDNASTDGTAQMLVRLIGKLGHERLRWGIMEHNAGFAAAVNRGMMMARGEKLLLLNNDTIVTERWLENMTACLEQLPDVGIVGPVTNFISGSQLVSVPYETISGMHKWARKHNEPDPDRWRETDRLTGFCMLMRRELMGAIGYFDEGYAIGNYEDDDYGLRTRLNGLKLVIAGDSFIHHYGNVSIRGFGSRMEEITRHNRSFFQRKWEHADAWIEQSASMARSVTAARNELQLYPGGIAASGADGTLWWLENGCRWKIIGEWPHPAIRLAMPLLRRLRVSLEPILAEQAVFRWHGDSTAPPLPEIRDAASASEFTTAEASPADEAAIAVAASSAASSAEVAGEATGSSTVPPSLVMLPSDSLAYVESGQLRLFLNQQTVEDWGLSSKPVVRKLTQEEAEKLPVGLLIISPPQLLQRL</sequence>
<dbReference type="Gene3D" id="3.90.550.10">
    <property type="entry name" value="Spore Coat Polysaccharide Biosynthesis Protein SpsA, Chain A"/>
    <property type="match status" value="1"/>
</dbReference>
<evidence type="ECO:0000313" key="3">
    <source>
        <dbReference type="EMBL" id="OXM17112.1"/>
    </source>
</evidence>
<dbReference type="AlphaFoldDB" id="A0A229P4D6"/>
<keyword evidence="3" id="KW-0808">Transferase</keyword>
<dbReference type="GO" id="GO:0016740">
    <property type="term" value="F:transferase activity"/>
    <property type="evidence" value="ECO:0007669"/>
    <property type="project" value="UniProtKB-KW"/>
</dbReference>
<dbReference type="InterPro" id="IPR001173">
    <property type="entry name" value="Glyco_trans_2-like"/>
</dbReference>
<proteinExistence type="predicted"/>
<reference evidence="3 4" key="1">
    <citation type="submission" date="2017-07" db="EMBL/GenBank/DDBJ databases">
        <title>Paenibacillus herberti R33 genome sequencing and assembly.</title>
        <authorList>
            <person name="Su W."/>
        </authorList>
    </citation>
    <scope>NUCLEOTIDE SEQUENCE [LARGE SCALE GENOMIC DNA]</scope>
    <source>
        <strain evidence="3 4">R33</strain>
    </source>
</reference>
<feature type="domain" description="Glycosyltransferase 2-like" evidence="2">
    <location>
        <begin position="55"/>
        <end position="224"/>
    </location>
</feature>
<keyword evidence="4" id="KW-1185">Reference proteome</keyword>
<evidence type="ECO:0000256" key="1">
    <source>
        <dbReference type="SAM" id="MobiDB-lite"/>
    </source>
</evidence>
<accession>A0A229P4D6</accession>
<organism evidence="3 4">
    <name type="scientific">Paenibacillus herberti</name>
    <dbReference type="NCBI Taxonomy" id="1619309"/>
    <lineage>
        <taxon>Bacteria</taxon>
        <taxon>Bacillati</taxon>
        <taxon>Bacillota</taxon>
        <taxon>Bacilli</taxon>
        <taxon>Bacillales</taxon>
        <taxon>Paenibacillaceae</taxon>
        <taxon>Paenibacillus</taxon>
    </lineage>
</organism>